<evidence type="ECO:0000313" key="2">
    <source>
        <dbReference type="EMBL" id="PTB52859.1"/>
    </source>
</evidence>
<dbReference type="AlphaFoldDB" id="A0A2T4A704"/>
<reference evidence="2 3" key="1">
    <citation type="submission" date="2016-07" db="EMBL/GenBank/DDBJ databases">
        <title>Multiple horizontal gene transfer events from other fungi enriched the ability of initially mycotrophic Trichoderma (Ascomycota) to feed on dead plant biomass.</title>
        <authorList>
            <consortium name="DOE Joint Genome Institute"/>
            <person name="Aerts A."/>
            <person name="Atanasova L."/>
            <person name="Chenthamara K."/>
            <person name="Zhang J."/>
            <person name="Grujic M."/>
            <person name="Henrissat B."/>
            <person name="Kuo A."/>
            <person name="Salamov A."/>
            <person name="Lipzen A."/>
            <person name="Labutti K."/>
            <person name="Barry K."/>
            <person name="Miao Y."/>
            <person name="Rahimi M.J."/>
            <person name="Shen Q."/>
            <person name="Grigoriev I.V."/>
            <person name="Kubicek C.P."/>
            <person name="Druzhinina I.S."/>
        </authorList>
    </citation>
    <scope>NUCLEOTIDE SEQUENCE [LARGE SCALE GENOMIC DNA]</scope>
    <source>
        <strain evidence="2 3">CBS 226.95</strain>
    </source>
</reference>
<feature type="region of interest" description="Disordered" evidence="1">
    <location>
        <begin position="81"/>
        <end position="101"/>
    </location>
</feature>
<feature type="compositionally biased region" description="Polar residues" evidence="1">
    <location>
        <begin position="194"/>
        <end position="217"/>
    </location>
</feature>
<evidence type="ECO:0000313" key="3">
    <source>
        <dbReference type="Proteomes" id="UP000241690"/>
    </source>
</evidence>
<organism evidence="2 3">
    <name type="scientific">Trichoderma harzianum CBS 226.95</name>
    <dbReference type="NCBI Taxonomy" id="983964"/>
    <lineage>
        <taxon>Eukaryota</taxon>
        <taxon>Fungi</taxon>
        <taxon>Dikarya</taxon>
        <taxon>Ascomycota</taxon>
        <taxon>Pezizomycotina</taxon>
        <taxon>Sordariomycetes</taxon>
        <taxon>Hypocreomycetidae</taxon>
        <taxon>Hypocreales</taxon>
        <taxon>Hypocreaceae</taxon>
        <taxon>Trichoderma</taxon>
    </lineage>
</organism>
<proteinExistence type="predicted"/>
<feature type="region of interest" description="Disordered" evidence="1">
    <location>
        <begin position="129"/>
        <end position="221"/>
    </location>
</feature>
<feature type="compositionally biased region" description="Polar residues" evidence="1">
    <location>
        <begin position="152"/>
        <end position="182"/>
    </location>
</feature>
<name>A0A2T4A704_TRIHA</name>
<gene>
    <name evidence="2" type="ORF">M431DRAFT_483964</name>
</gene>
<dbReference type="GeneID" id="36624732"/>
<dbReference type="Proteomes" id="UP000241690">
    <property type="component" value="Unassembled WGS sequence"/>
</dbReference>
<keyword evidence="3" id="KW-1185">Reference proteome</keyword>
<accession>A0A2T4A704</accession>
<sequence>MGQGRVNLITGIGAVVLLGNNFGENIRPSNIEAICDRWSQMLKDRSYLGACISDLTNIMRSHGEEGVLSVQELQKSKDFGGIPRAGSRTLKPRESKPPVASEASYGVNAFVSHQIQLLGGGSNSLSLTSGHLSPGVESATTEQCDSYPGLHESQTGASIDGSLATSSSSDQGGFVSGSQTPSRIFGEELLGGHPSSSQEAKVLTSQENGNADTQQKTGRLGKREFFKQQFSQAA</sequence>
<dbReference type="RefSeq" id="XP_024772536.1">
    <property type="nucleotide sequence ID" value="XM_024916163.1"/>
</dbReference>
<evidence type="ECO:0000256" key="1">
    <source>
        <dbReference type="SAM" id="MobiDB-lite"/>
    </source>
</evidence>
<protein>
    <submittedName>
        <fullName evidence="2">Uncharacterized protein</fullName>
    </submittedName>
</protein>
<dbReference type="EMBL" id="KZ679683">
    <property type="protein sequence ID" value="PTB52859.1"/>
    <property type="molecule type" value="Genomic_DNA"/>
</dbReference>